<dbReference type="RefSeq" id="WP_151966604.1">
    <property type="nucleotide sequence ID" value="NZ_AP019860.1"/>
</dbReference>
<gene>
    <name evidence="2" type="ORF">UABAM_00699</name>
</gene>
<dbReference type="KEGG" id="uam:UABAM_00699"/>
<proteinExistence type="predicted"/>
<reference evidence="2 3" key="1">
    <citation type="submission" date="2019-08" db="EMBL/GenBank/DDBJ databases">
        <title>Complete genome sequence of Candidatus Uab amorphum.</title>
        <authorList>
            <person name="Shiratori T."/>
            <person name="Suzuki S."/>
            <person name="Kakizawa Y."/>
            <person name="Ishida K."/>
        </authorList>
    </citation>
    <scope>NUCLEOTIDE SEQUENCE [LARGE SCALE GENOMIC DNA]</scope>
    <source>
        <strain evidence="2 3">SRT547</strain>
    </source>
</reference>
<protein>
    <submittedName>
        <fullName evidence="2">Uncharacterized protein</fullName>
    </submittedName>
</protein>
<sequence>MKHLITLFLVFIFFNEGKAQNSFPVYPQSQQIQEQSFPIPNFAQVTLINKEDCTQIYNWYNAQLKNKGWKIIQQQPTTGKQKRWGIVAKYEKVTATIRGNWQHRDKHSRFKISIIGPGIHQKIFSQVPQHKPKVVEKKPHNTTPANPQDEKEDLEDINKTLQKLFGKKIPFIDRLPKTEKEQREFEQLMDKMGEALDKGEKMDPKAISKVLQRLLGKKVPIPQLNPQDMQALTKTPPNKFQSAMTEFPHEVEPLLQALENFCLKSDSVSINRVLYQAMRCRHYNRRLDKEAKKWAKKNMGSAASVFAMSAQLDMSIGIAVTGVERIKENLELLSVVKPQICELVQQIRNKQMPLITATMKSTSQLIEVAKRKEQDGGPDTPIKKVILQKSRQHYQPKTTLTVTKHWTPTKEYWAQILPKTWIALRCWNMGCPDRCISQDYCLAFQDKEHCARTNGVRGKDNIENRMAALSDPMTLYGLTSLTVEVGDPQQLQQGGYVRFWINGDFLMDIALDQQTRPFVPAQNIQDLGKDGGVNIFDGFANNIEQTYGSDAAEYYKTSARYPRAVSESSGGEFNGYVLFVPVGVGGVDDDNASLVVIPYVGQVASLLKRIVSIARNNHPALERPHKVSIQAVVGGHQSQVHEFTIPSVFQQLSESAGTWDAWPGGDPQEWKFNAVLGSPPEPKCPAKMDIKKAANKMLEDSKKLAKAYQWLIYKYWLEKIRDLGIKKLMEKFTGGSLKSYQKLVNGTKGKYVGFQHYSKKGFNKLTDFIFENLDTTAAEWANQNIQDSIQQAATEQFDAKIGKKFWQEAEQRRRRYIITKDLTCRSLRISAIRRLQYHRWRIMVAGETALQLQEKWGDLDSIIGAPTSFIGTIGGPLAQKMMLPVTSFQYSGAATLLLSNLNAIREIDRHLNAINNILGYPHSYRWRE</sequence>
<dbReference type="AlphaFoldDB" id="A0A5S9F1A4"/>
<evidence type="ECO:0000313" key="3">
    <source>
        <dbReference type="Proteomes" id="UP000326354"/>
    </source>
</evidence>
<feature type="region of interest" description="Disordered" evidence="1">
    <location>
        <begin position="131"/>
        <end position="153"/>
    </location>
</feature>
<name>A0A5S9F1A4_UABAM</name>
<evidence type="ECO:0000256" key="1">
    <source>
        <dbReference type="SAM" id="MobiDB-lite"/>
    </source>
</evidence>
<dbReference type="Proteomes" id="UP000326354">
    <property type="component" value="Chromosome"/>
</dbReference>
<evidence type="ECO:0000313" key="2">
    <source>
        <dbReference type="EMBL" id="BBM82356.1"/>
    </source>
</evidence>
<organism evidence="2 3">
    <name type="scientific">Uabimicrobium amorphum</name>
    <dbReference type="NCBI Taxonomy" id="2596890"/>
    <lineage>
        <taxon>Bacteria</taxon>
        <taxon>Pseudomonadati</taxon>
        <taxon>Planctomycetota</taxon>
        <taxon>Candidatus Uabimicrobiia</taxon>
        <taxon>Candidatus Uabimicrobiales</taxon>
        <taxon>Candidatus Uabimicrobiaceae</taxon>
        <taxon>Candidatus Uabimicrobium</taxon>
    </lineage>
</organism>
<dbReference type="EMBL" id="AP019860">
    <property type="protein sequence ID" value="BBM82356.1"/>
    <property type="molecule type" value="Genomic_DNA"/>
</dbReference>
<keyword evidence="3" id="KW-1185">Reference proteome</keyword>
<accession>A0A5S9F1A4</accession>